<reference evidence="11" key="2">
    <citation type="journal article" date="2014" name="Mol. Biochem. Parasitol.">
        <title>Capturing the variant surface glycoprotein repertoire (the VSGnome) of Trypanosoma brucei Lister 427.</title>
        <authorList>
            <person name="Cross G.A."/>
            <person name="Kim H.S."/>
            <person name="Wickstead B."/>
        </authorList>
    </citation>
    <scope>NUCLEOTIDE SEQUENCE</scope>
    <source>
        <strain evidence="11">Lister 427</strain>
    </source>
</reference>
<comment type="subcellular location">
    <subcellularLocation>
        <location evidence="2">Cell membrane</location>
        <topology evidence="2">Lipid-anchor</topology>
        <topology evidence="2">GPI-anchor</topology>
    </subcellularLocation>
</comment>
<dbReference type="VEuPathDB" id="TriTrypDB:Tb11.v5.0786"/>
<keyword evidence="5" id="KW-0472">Membrane</keyword>
<feature type="signal peptide" evidence="9">
    <location>
        <begin position="1"/>
        <end position="23"/>
    </location>
</feature>
<sequence>MHTIEKTFIILSLLQVVAQKACGQAAEGGALGKASWLPLAKFSRTASHIPGRAVQLLQADAAHVAALAAQQCQCDIYLIKQDDNITQKGWEVLSAAIGAEINNVLVQMNTKIKDAVAATAAMEFFRGHIAEFFKVAAATENGGSAGCLTTNTAGGAAGNVINSFTSLPEEEQPMLDQLQATPNTAPLSGITLTGFTDLTATTGIHTNALTNKANSVLFKGTAAGPTGGTGLNKPIPFAGGYLTRHNTEATTSNSNGTDFTSNPTAAQLNHIKSYQDAHAKAAKLLPTGTFKDTLTDYKQLSQATQSVYLRTAVKNLLLNKLDSSVADLSSEIDQKITQVFGEDETTFHGMFWKKLTKVKVEKAASGQEETTLDAITSFAALKRARTYYSTKVIKDLRDRISSLEIKNSETEVKVTDEDCNKYQSSDKCTEPCKWEENHTDKTKKCSLEPRKKKSSGASNPSRNRRWSCRRTYNREMQR</sequence>
<accession>M4TAT9</accession>
<feature type="compositionally biased region" description="Basic and acidic residues" evidence="8">
    <location>
        <begin position="436"/>
        <end position="449"/>
    </location>
</feature>
<evidence type="ECO:0000256" key="9">
    <source>
        <dbReference type="SAM" id="SignalP"/>
    </source>
</evidence>
<dbReference type="GO" id="GO:0005886">
    <property type="term" value="C:plasma membrane"/>
    <property type="evidence" value="ECO:0007669"/>
    <property type="project" value="UniProtKB-SubCell"/>
</dbReference>
<dbReference type="Gene3D" id="3.90.150.10">
    <property type="entry name" value="Variant Surface Glycoprotein, subunit A domain 1"/>
    <property type="match status" value="1"/>
</dbReference>
<dbReference type="VEuPathDB" id="TriTrypDB:Tb427_000343300"/>
<dbReference type="Gene3D" id="1.10.470.10">
    <property type="entry name" value="Variant Surface Glycoprotein, subunit A, domain 2"/>
    <property type="match status" value="1"/>
</dbReference>
<evidence type="ECO:0000256" key="5">
    <source>
        <dbReference type="ARBA" id="ARBA00023136"/>
    </source>
</evidence>
<keyword evidence="9" id="KW-0732">Signal</keyword>
<feature type="chain" id="PRO_5004059008" evidence="9">
    <location>
        <begin position="24"/>
        <end position="478"/>
    </location>
</feature>
<evidence type="ECO:0000313" key="11">
    <source>
        <dbReference type="EMBL" id="AGH60060.1"/>
    </source>
</evidence>
<evidence type="ECO:0000256" key="3">
    <source>
        <dbReference type="ARBA" id="ARBA00022475"/>
    </source>
</evidence>
<dbReference type="Pfam" id="PF00913">
    <property type="entry name" value="Trypan_glycop"/>
    <property type="match status" value="1"/>
</dbReference>
<evidence type="ECO:0000256" key="1">
    <source>
        <dbReference type="ARBA" id="ARBA00002523"/>
    </source>
</evidence>
<evidence type="ECO:0000256" key="4">
    <source>
        <dbReference type="ARBA" id="ARBA00022622"/>
    </source>
</evidence>
<evidence type="ECO:0000259" key="10">
    <source>
        <dbReference type="Pfam" id="PF00913"/>
    </source>
</evidence>
<keyword evidence="3" id="KW-1003">Cell membrane</keyword>
<dbReference type="AlphaFoldDB" id="M4TAT9"/>
<dbReference type="GO" id="GO:0042783">
    <property type="term" value="P:symbiont-mediated evasion of host immune response"/>
    <property type="evidence" value="ECO:0007669"/>
    <property type="project" value="InterPro"/>
</dbReference>
<evidence type="ECO:0000256" key="2">
    <source>
        <dbReference type="ARBA" id="ARBA00004609"/>
    </source>
</evidence>
<organism evidence="11">
    <name type="scientific">Trypanosoma brucei</name>
    <dbReference type="NCBI Taxonomy" id="5691"/>
    <lineage>
        <taxon>Eukaryota</taxon>
        <taxon>Discoba</taxon>
        <taxon>Euglenozoa</taxon>
        <taxon>Kinetoplastea</taxon>
        <taxon>Metakinetoplastina</taxon>
        <taxon>Trypanosomatida</taxon>
        <taxon>Trypanosomatidae</taxon>
        <taxon>Trypanosoma</taxon>
    </lineage>
</organism>
<name>M4TAT9_9TRYP</name>
<evidence type="ECO:0000256" key="8">
    <source>
        <dbReference type="SAM" id="MobiDB-lite"/>
    </source>
</evidence>
<dbReference type="InterPro" id="IPR001812">
    <property type="entry name" value="Trypano_VSG_A_N_dom"/>
</dbReference>
<keyword evidence="6" id="KW-0325">Glycoprotein</keyword>
<dbReference type="GO" id="GO:0098552">
    <property type="term" value="C:side of membrane"/>
    <property type="evidence" value="ECO:0007669"/>
    <property type="project" value="UniProtKB-KW"/>
</dbReference>
<keyword evidence="7" id="KW-0449">Lipoprotein</keyword>
<dbReference type="EMBL" id="KC612629">
    <property type="protein sequence ID" value="AGH60060.1"/>
    <property type="molecule type" value="Genomic_DNA"/>
</dbReference>
<comment type="function">
    <text evidence="1">VSG forms a coat on the surface of the parasite. The trypanosome evades the immune response of the host by expressing a series of antigenically distinct VSGs from an estimated 1000 VSG genes.</text>
</comment>
<dbReference type="SUPFAM" id="SSF118251">
    <property type="entry name" value="Variant surface glycoprotein MITAT 1.2, VSG 221, C-terminal domain"/>
    <property type="match status" value="1"/>
</dbReference>
<evidence type="ECO:0000256" key="6">
    <source>
        <dbReference type="ARBA" id="ARBA00023180"/>
    </source>
</evidence>
<protein>
    <submittedName>
        <fullName evidence="11">Variant surface glycoprotein 1120</fullName>
    </submittedName>
</protein>
<dbReference type="Gene3D" id="4.10.110.20">
    <property type="entry name" value="Variant surface glycoprotein MITAT 1.2, VSG 221, C-terminal domain"/>
    <property type="match status" value="1"/>
</dbReference>
<feature type="domain" description="Trypanosome variant surface glycoprotein A-type N-terminal" evidence="10">
    <location>
        <begin position="17"/>
        <end position="389"/>
    </location>
</feature>
<evidence type="ECO:0000256" key="7">
    <source>
        <dbReference type="ARBA" id="ARBA00023288"/>
    </source>
</evidence>
<proteinExistence type="predicted"/>
<dbReference type="SUPFAM" id="SSF58087">
    <property type="entry name" value="Variant surface glycoprotein (N-terminal domain)"/>
    <property type="match status" value="1"/>
</dbReference>
<feature type="region of interest" description="Disordered" evidence="8">
    <location>
        <begin position="436"/>
        <end position="478"/>
    </location>
</feature>
<keyword evidence="4" id="KW-0336">GPI-anchor</keyword>
<dbReference type="InterPro" id="IPR027446">
    <property type="entry name" value="VSG_C_dom_sf"/>
</dbReference>
<reference evidence="11" key="1">
    <citation type="submission" date="2013-02" db="EMBL/GenBank/DDBJ databases">
        <authorList>
            <person name="Cross G.A.M."/>
            <person name="Kim H.-S."/>
            <person name="Wickstead B."/>
        </authorList>
    </citation>
    <scope>NUCLEOTIDE SEQUENCE</scope>
    <source>
        <strain evidence="11">Lister 427</strain>
    </source>
</reference>